<accession>A0A0M9FZC7</accession>
<evidence type="ECO:0000313" key="3">
    <source>
        <dbReference type="Proteomes" id="UP000037923"/>
    </source>
</evidence>
<feature type="compositionally biased region" description="Polar residues" evidence="1">
    <location>
        <begin position="51"/>
        <end position="65"/>
    </location>
</feature>
<keyword evidence="3" id="KW-1185">Reference proteome</keyword>
<dbReference type="EMBL" id="LGTL01000011">
    <property type="protein sequence ID" value="KPA79240.1"/>
    <property type="molecule type" value="Genomic_DNA"/>
</dbReference>
<feature type="region of interest" description="Disordered" evidence="1">
    <location>
        <begin position="410"/>
        <end position="554"/>
    </location>
</feature>
<name>A0A0M9FZC7_LEPPY</name>
<comment type="caution">
    <text evidence="2">The sequence shown here is derived from an EMBL/GenBank/DDBJ whole genome shotgun (WGS) entry which is preliminary data.</text>
</comment>
<dbReference type="RefSeq" id="XP_015657679.1">
    <property type="nucleotide sequence ID" value="XM_015803854.1"/>
</dbReference>
<protein>
    <submittedName>
        <fullName evidence="2">Uncharacterized protein</fullName>
    </submittedName>
</protein>
<dbReference type="OrthoDB" id="252797at2759"/>
<gene>
    <name evidence="2" type="ORF">ABB37_05721</name>
</gene>
<sequence>MDASIEHLRESLGELLQYYPQVLRNVFHSSSSSTPAATTAAALTDIESPNEGPSTPKTATASSARDANHMSDAVEGFLSELTRALSLGLRDGDGFELWSVLELLECVPGRMQAEAEAEAEERALTGTSGRSPVATPKAAASRSLTSAPVFHHHHHHGGDDVEGKRASAAASSLPSTSYPTPAPASAQLSRRAVAEEGASWRHHLQRFHFASQLIYVVRSTFPSAPHVLQARILLRLALNQGCLLASLELLRRWCRAELDVFYAPVRDVSSAAAAEAQRSVCEALLTQPDTDSDVWNSFVAAIAPVGGPPISEIAAGAPKTAAQPFYLQLVVAGLDNDSAASREYYTQLQSYVQGRRSTRPSALVCYEASQRCHAHCAGSSAAAAAAGSQARRRTPAVPAQQRVLEVEALPLARPTVAPSDAGEERAEGAGGRGAVSASQASGHSTHQRRQRRRKRRVHRGGVEEEEEGAGVEAADASRGDEEGDEDGVDSERGRSSSSSSSSASGQPALHERRSSSTAPCDAPPAHQHRRGAEPVAPRRPITPNDGAAGRKPANAEWEAALRCASAASTANEVNVHTAKGDGHDESMLQQSLHASAECSDRSDTAAAAVNPPTQPVTMVANAETTSVRGGEAIPGDVRRSRMSHSPVSPLPSKLDVGGAKRLSQDALSPLPPALDDVQARVLQCWAVAVAHAESQERMRLSARDADANNVTAS</sequence>
<evidence type="ECO:0000313" key="2">
    <source>
        <dbReference type="EMBL" id="KPA79240.1"/>
    </source>
</evidence>
<feature type="region of interest" description="Disordered" evidence="1">
    <location>
        <begin position="592"/>
        <end position="658"/>
    </location>
</feature>
<reference evidence="2 3" key="1">
    <citation type="submission" date="2015-07" db="EMBL/GenBank/DDBJ databases">
        <title>High-quality genome of monoxenous trypanosomatid Leptomonas pyrrhocoris.</title>
        <authorList>
            <person name="Flegontov P."/>
            <person name="Butenko A."/>
            <person name="Firsov S."/>
            <person name="Vlcek C."/>
            <person name="Logacheva M.D."/>
            <person name="Field M."/>
            <person name="Filatov D."/>
            <person name="Flegontova O."/>
            <person name="Gerasimov E."/>
            <person name="Jackson A.P."/>
            <person name="Kelly S."/>
            <person name="Opperdoes F."/>
            <person name="O'Reilly A."/>
            <person name="Votypka J."/>
            <person name="Yurchenko V."/>
            <person name="Lukes J."/>
        </authorList>
    </citation>
    <scope>NUCLEOTIDE SEQUENCE [LARGE SCALE GENOMIC DNA]</scope>
    <source>
        <strain evidence="2">H10</strain>
    </source>
</reference>
<feature type="compositionally biased region" description="Low complexity" evidence="1">
    <location>
        <begin position="166"/>
        <end position="186"/>
    </location>
</feature>
<feature type="region of interest" description="Disordered" evidence="1">
    <location>
        <begin position="38"/>
        <end position="67"/>
    </location>
</feature>
<dbReference type="Proteomes" id="UP000037923">
    <property type="component" value="Unassembled WGS sequence"/>
</dbReference>
<dbReference type="GeneID" id="26906011"/>
<organism evidence="2 3">
    <name type="scientific">Leptomonas pyrrhocoris</name>
    <name type="common">Firebug parasite</name>
    <dbReference type="NCBI Taxonomy" id="157538"/>
    <lineage>
        <taxon>Eukaryota</taxon>
        <taxon>Discoba</taxon>
        <taxon>Euglenozoa</taxon>
        <taxon>Kinetoplastea</taxon>
        <taxon>Metakinetoplastina</taxon>
        <taxon>Trypanosomatida</taxon>
        <taxon>Trypanosomatidae</taxon>
        <taxon>Leishmaniinae</taxon>
        <taxon>Leptomonas</taxon>
    </lineage>
</organism>
<feature type="compositionally biased region" description="Low complexity" evidence="1">
    <location>
        <begin position="495"/>
        <end position="504"/>
    </location>
</feature>
<feature type="region of interest" description="Disordered" evidence="1">
    <location>
        <begin position="117"/>
        <end position="188"/>
    </location>
</feature>
<dbReference type="VEuPathDB" id="TriTrypDB:LpyrH10_11_1860"/>
<feature type="compositionally biased region" description="Basic residues" evidence="1">
    <location>
        <begin position="445"/>
        <end position="459"/>
    </location>
</feature>
<evidence type="ECO:0000256" key="1">
    <source>
        <dbReference type="SAM" id="MobiDB-lite"/>
    </source>
</evidence>
<dbReference type="OMA" id="NYACGRQ"/>
<proteinExistence type="predicted"/>
<dbReference type="AlphaFoldDB" id="A0A0M9FZC7"/>